<dbReference type="SUPFAM" id="SSF46955">
    <property type="entry name" value="Putative DNA-binding domain"/>
    <property type="match status" value="1"/>
</dbReference>
<organism evidence="2">
    <name type="scientific">Edaphobacter paludis</name>
    <dbReference type="NCBI Taxonomy" id="3035702"/>
    <lineage>
        <taxon>Bacteria</taxon>
        <taxon>Pseudomonadati</taxon>
        <taxon>Acidobacteriota</taxon>
        <taxon>Terriglobia</taxon>
        <taxon>Terriglobales</taxon>
        <taxon>Acidobacteriaceae</taxon>
        <taxon>Edaphobacter</taxon>
    </lineage>
</organism>
<dbReference type="AlphaFoldDB" id="A0AAU7CY32"/>
<dbReference type="GO" id="GO:0003677">
    <property type="term" value="F:DNA binding"/>
    <property type="evidence" value="ECO:0007669"/>
    <property type="project" value="InterPro"/>
</dbReference>
<dbReference type="Pfam" id="PF12728">
    <property type="entry name" value="HTH_17"/>
    <property type="match status" value="1"/>
</dbReference>
<name>A0AAU7CY32_9BACT</name>
<evidence type="ECO:0000259" key="1">
    <source>
        <dbReference type="Pfam" id="PF12728"/>
    </source>
</evidence>
<evidence type="ECO:0000313" key="2">
    <source>
        <dbReference type="EMBL" id="XBH10399.1"/>
    </source>
</evidence>
<dbReference type="InterPro" id="IPR009061">
    <property type="entry name" value="DNA-bd_dom_put_sf"/>
</dbReference>
<accession>A0AAU7CY32</accession>
<gene>
    <name evidence="2" type="ORF">P4G45_01370</name>
</gene>
<proteinExistence type="predicted"/>
<dbReference type="Gene3D" id="1.10.10.10">
    <property type="entry name" value="Winged helix-like DNA-binding domain superfamily/Winged helix DNA-binding domain"/>
    <property type="match status" value="1"/>
</dbReference>
<dbReference type="NCBIfam" id="TIGR01764">
    <property type="entry name" value="excise"/>
    <property type="match status" value="1"/>
</dbReference>
<dbReference type="InterPro" id="IPR010093">
    <property type="entry name" value="SinI_DNA-bd"/>
</dbReference>
<sequence length="96" mass="10534">MIEPQTAPGTMPLLATASFVPGVVTTSARTLTSVIDIVRNKGCFWNADELAEVLSISRKHIYKLAKSGRIPCYRMGGAIRFDPEATALWLEKRAIN</sequence>
<dbReference type="InterPro" id="IPR041657">
    <property type="entry name" value="HTH_17"/>
</dbReference>
<dbReference type="EMBL" id="CP121194">
    <property type="protein sequence ID" value="XBH10399.1"/>
    <property type="molecule type" value="Genomic_DNA"/>
</dbReference>
<dbReference type="RefSeq" id="WP_348267906.1">
    <property type="nucleotide sequence ID" value="NZ_CP121194.1"/>
</dbReference>
<dbReference type="InterPro" id="IPR036388">
    <property type="entry name" value="WH-like_DNA-bd_sf"/>
</dbReference>
<protein>
    <submittedName>
        <fullName evidence="2">Helix-turn-helix domain-containing protein</fullName>
    </submittedName>
</protein>
<feature type="domain" description="Helix-turn-helix" evidence="1">
    <location>
        <begin position="47"/>
        <end position="93"/>
    </location>
</feature>
<reference evidence="2" key="1">
    <citation type="submission" date="2023-03" db="EMBL/GenBank/DDBJ databases">
        <title>Edaphobacter sp.</title>
        <authorList>
            <person name="Huber K.J."/>
            <person name="Papendorf J."/>
            <person name="Pilke C."/>
            <person name="Bunk B."/>
            <person name="Sproeer C."/>
            <person name="Pester M."/>
        </authorList>
    </citation>
    <scope>NUCLEOTIDE SEQUENCE</scope>
    <source>
        <strain evidence="2">DSM 109919</strain>
    </source>
</reference>
<dbReference type="KEGG" id="epl:P4G45_01370"/>